<proteinExistence type="predicted"/>
<dbReference type="OrthoDB" id="3645319at2759"/>
<sequence>MDSEDKILLVYEHKTKGRKIIPNGTAMLSELDLIMLTSEYSDVIIRKKAIKPGSTSIEILKTDLMDEEEKAAAVAKGVKTEEVPWMTFLGHEFEKHGFEELTIVALAQDAAESNAVEKKAAGLKK</sequence>
<dbReference type="AlphaFoldDB" id="A0A8H6RHM9"/>
<reference evidence="1" key="1">
    <citation type="submission" date="2020-04" db="EMBL/GenBank/DDBJ databases">
        <title>Draft genome resource of the tomato pathogen Pseudocercospora fuligena.</title>
        <authorList>
            <person name="Zaccaron A."/>
        </authorList>
    </citation>
    <scope>NUCLEOTIDE SEQUENCE</scope>
    <source>
        <strain evidence="1">PF001</strain>
    </source>
</reference>
<dbReference type="Proteomes" id="UP000660729">
    <property type="component" value="Unassembled WGS sequence"/>
</dbReference>
<evidence type="ECO:0000313" key="1">
    <source>
        <dbReference type="EMBL" id="KAF7191078.1"/>
    </source>
</evidence>
<name>A0A8H6RHM9_9PEZI</name>
<evidence type="ECO:0000313" key="2">
    <source>
        <dbReference type="Proteomes" id="UP000660729"/>
    </source>
</evidence>
<dbReference type="EMBL" id="JABCIY010000161">
    <property type="protein sequence ID" value="KAF7191078.1"/>
    <property type="molecule type" value="Genomic_DNA"/>
</dbReference>
<organism evidence="1 2">
    <name type="scientific">Pseudocercospora fuligena</name>
    <dbReference type="NCBI Taxonomy" id="685502"/>
    <lineage>
        <taxon>Eukaryota</taxon>
        <taxon>Fungi</taxon>
        <taxon>Dikarya</taxon>
        <taxon>Ascomycota</taxon>
        <taxon>Pezizomycotina</taxon>
        <taxon>Dothideomycetes</taxon>
        <taxon>Dothideomycetidae</taxon>
        <taxon>Mycosphaerellales</taxon>
        <taxon>Mycosphaerellaceae</taxon>
        <taxon>Pseudocercospora</taxon>
    </lineage>
</organism>
<gene>
    <name evidence="1" type="ORF">HII31_07593</name>
</gene>
<keyword evidence="2" id="KW-1185">Reference proteome</keyword>
<protein>
    <submittedName>
        <fullName evidence="1">Uncharacterized protein</fullName>
    </submittedName>
</protein>
<accession>A0A8H6RHM9</accession>
<comment type="caution">
    <text evidence="1">The sequence shown here is derived from an EMBL/GenBank/DDBJ whole genome shotgun (WGS) entry which is preliminary data.</text>
</comment>